<dbReference type="GO" id="GO:0005886">
    <property type="term" value="C:plasma membrane"/>
    <property type="evidence" value="ECO:0007669"/>
    <property type="project" value="UniProtKB-SubCell"/>
</dbReference>
<evidence type="ECO:0000256" key="5">
    <source>
        <dbReference type="ARBA" id="ARBA00022622"/>
    </source>
</evidence>
<dbReference type="SUPFAM" id="SSF51445">
    <property type="entry name" value="(Trans)glycosidases"/>
    <property type="match status" value="1"/>
</dbReference>
<reference evidence="19 20" key="1">
    <citation type="journal article" date="2014" name="Genome Announc.">
        <title>Draft genome sequence of Sclerotinia borealis, a psychrophilic plant pathogenic fungus.</title>
        <authorList>
            <person name="Mardanov A.V."/>
            <person name="Beletsky A.V."/>
            <person name="Kadnikov V.V."/>
            <person name="Ignatov A.N."/>
            <person name="Ravin N.V."/>
        </authorList>
    </citation>
    <scope>NUCLEOTIDE SEQUENCE [LARGE SCALE GENOMIC DNA]</scope>
    <source>
        <strain evidence="20">F-4157</strain>
    </source>
</reference>
<keyword evidence="14" id="KW-0624">Polysaccharide degradation</keyword>
<keyword evidence="20" id="KW-1185">Reference proteome</keyword>
<feature type="compositionally biased region" description="Polar residues" evidence="16">
    <location>
        <begin position="578"/>
        <end position="588"/>
    </location>
</feature>
<protein>
    <recommendedName>
        <fullName evidence="3">chitinase</fullName>
        <ecNumber evidence="3">3.2.1.14</ecNumber>
    </recommendedName>
</protein>
<feature type="region of interest" description="Disordered" evidence="16">
    <location>
        <begin position="395"/>
        <end position="433"/>
    </location>
</feature>
<dbReference type="EC" id="3.2.1.14" evidence="3"/>
<feature type="compositionally biased region" description="Polar residues" evidence="16">
    <location>
        <begin position="727"/>
        <end position="739"/>
    </location>
</feature>
<accession>W9CRU5</accession>
<keyword evidence="4" id="KW-1003">Cell membrane</keyword>
<keyword evidence="12" id="KW-0119">Carbohydrate metabolism</keyword>
<feature type="region of interest" description="Disordered" evidence="16">
    <location>
        <begin position="692"/>
        <end position="751"/>
    </location>
</feature>
<keyword evidence="11" id="KW-0325">Glycoprotein</keyword>
<feature type="region of interest" description="Disordered" evidence="16">
    <location>
        <begin position="493"/>
        <end position="676"/>
    </location>
</feature>
<dbReference type="Gene3D" id="3.20.20.80">
    <property type="entry name" value="Glycosidases"/>
    <property type="match status" value="1"/>
</dbReference>
<evidence type="ECO:0000256" key="6">
    <source>
        <dbReference type="ARBA" id="ARBA00022669"/>
    </source>
</evidence>
<gene>
    <name evidence="19" type="ORF">SBOR_2390</name>
</gene>
<dbReference type="Proteomes" id="UP000019487">
    <property type="component" value="Unassembled WGS sequence"/>
</dbReference>
<evidence type="ECO:0000256" key="13">
    <source>
        <dbReference type="ARBA" id="ARBA00023295"/>
    </source>
</evidence>
<evidence type="ECO:0000256" key="8">
    <source>
        <dbReference type="ARBA" id="ARBA00022801"/>
    </source>
</evidence>
<comment type="caution">
    <text evidence="19">The sequence shown here is derived from an EMBL/GenBank/DDBJ whole genome shotgun (WGS) entry which is preliminary data.</text>
</comment>
<comment type="subcellular location">
    <subcellularLocation>
        <location evidence="2">Cell membrane</location>
        <topology evidence="2">Lipid-anchor</topology>
        <topology evidence="2">GPI-anchor</topology>
    </subcellularLocation>
</comment>
<keyword evidence="7 17" id="KW-0732">Signal</keyword>
<keyword evidence="9" id="KW-0146">Chitin degradation</keyword>
<feature type="compositionally biased region" description="Low complexity" evidence="16">
    <location>
        <begin position="529"/>
        <end position="564"/>
    </location>
</feature>
<organism evidence="19 20">
    <name type="scientific">Sclerotinia borealis (strain F-4128)</name>
    <dbReference type="NCBI Taxonomy" id="1432307"/>
    <lineage>
        <taxon>Eukaryota</taxon>
        <taxon>Fungi</taxon>
        <taxon>Dikarya</taxon>
        <taxon>Ascomycota</taxon>
        <taxon>Pezizomycotina</taxon>
        <taxon>Leotiomycetes</taxon>
        <taxon>Helotiales</taxon>
        <taxon>Sclerotiniaceae</taxon>
        <taxon>Sclerotinia</taxon>
    </lineage>
</organism>
<feature type="compositionally biased region" description="Low complexity" evidence="16">
    <location>
        <begin position="696"/>
        <end position="726"/>
    </location>
</feature>
<evidence type="ECO:0000256" key="14">
    <source>
        <dbReference type="ARBA" id="ARBA00023326"/>
    </source>
</evidence>
<keyword evidence="13" id="KW-0326">Glycosidase</keyword>
<dbReference type="PANTHER" id="PTHR45708">
    <property type="entry name" value="ENDOCHITINASE"/>
    <property type="match status" value="1"/>
</dbReference>
<evidence type="ECO:0000256" key="3">
    <source>
        <dbReference type="ARBA" id="ARBA00012729"/>
    </source>
</evidence>
<dbReference type="OrthoDB" id="6020543at2759"/>
<evidence type="ECO:0000256" key="16">
    <source>
        <dbReference type="SAM" id="MobiDB-lite"/>
    </source>
</evidence>
<dbReference type="InterPro" id="IPR017853">
    <property type="entry name" value="GH"/>
</dbReference>
<evidence type="ECO:0000256" key="10">
    <source>
        <dbReference type="ARBA" id="ARBA00023136"/>
    </source>
</evidence>
<evidence type="ECO:0000256" key="7">
    <source>
        <dbReference type="ARBA" id="ARBA00022729"/>
    </source>
</evidence>
<evidence type="ECO:0000256" key="9">
    <source>
        <dbReference type="ARBA" id="ARBA00023024"/>
    </source>
</evidence>
<comment type="similarity">
    <text evidence="15">Belongs to the glycosyl hydrolase 18 family. Chitinase class III subfamily.</text>
</comment>
<dbReference type="GO" id="GO:0000272">
    <property type="term" value="P:polysaccharide catabolic process"/>
    <property type="evidence" value="ECO:0007669"/>
    <property type="project" value="UniProtKB-KW"/>
</dbReference>
<evidence type="ECO:0000256" key="15">
    <source>
        <dbReference type="ARBA" id="ARBA00025727"/>
    </source>
</evidence>
<sequence>MYSSKFFTVAAATLALIAPSVALYDASSSANLALYWGSGPFQANISHYCEQSTVDIIPLAFMNVFPAQGNGYPAENFGNACYGQPIFTPGPGYPFGDVDTSKDQLYVQCPGIQEGIPYCQSLGKKILLSLGGASATYQLTGVADGEYFADFLWGSYGPFKQSWLDAGGIRPMDGGYYGTDPTIHVDIDGFDFDIEIAPTDSSEGYIAMINRLREHFSENPSKKYLISGAPQCPLPEQNMGAMIAGAQFDLLWIQFYNNDWAQCTARQWADNYALKGQENSAEFTHDQWVSTINSGASAGATIYLGLLGSPLAGTATDYISPLEAQSLIESYHDKPQFGGVMVWEATYSEENADAELNGQSYHAFVKSCLSPYAPLPISTISSSSSTSEVSITSTISSSIESPATSSNTPSISSISSSISEYPAEPSSTSSESSVYSFESSAVPSSTSLESTVYPSTSSSSAFPTATSSAYSVPGYSHNAASRLTHSFKPVGSGTLPVHSSKPTDSDTFTGYSSKSTDVATGHSSKSHSSKPSSKPSSGHTAPGYSSNSTFSSSTKSTKPYPTKSVVTGTGESTKPYPTISSVAGTGESSKPYPTKSSVIGTGYSGKPYPTKSSGTGTGASTKPYPTKSSVIGTGQSSKPHPIKSSGTGVGSCKSKTKTKTKKLSTGPSGYPGSSSSIEISSTVPYGNVTYSHSRTKPASSSTSSAEGVTVSSTSASQTGSTATESTVIGSSTTDVSEMTSGSAISTGSVSSGTVSVSASGSISSGVASITSVVQYTTSTAYVTSIYIITSCAATVTDCPARIGSVTTETISSYTTVFPVKETDGSGGVVSSTSPAIVVPASTTAPIAYGTSTVYQTSFYTITSCASSVTDCPARSGHVTTETISSYTSVYPISVSNTPINIPSSEASSAVGTLTSFLVPEASSIAEVSPSITTSEAIVPSNLYTTKISTLVGSQTITISAVIAPSTITVAPVPVASTTLVPPYGAGNGTLAGTGSSSASGVTRVSKPSSYVIKAEGGGSTQTSVPSPTAITFEGSGSKILLDYCSHLIRAVIADLDAELGKIEVSKVNHPAVYSVGRLDSLKERIRPDESSSVRMRKTNKERECKDLNHVAELKDIPQNEMEQDLSIYTTTNTLPTEVSARLRGIFSPDDKPSPITEQALESLQEFDADSIASPTVPWPL</sequence>
<evidence type="ECO:0000256" key="1">
    <source>
        <dbReference type="ARBA" id="ARBA00000822"/>
    </source>
</evidence>
<evidence type="ECO:0000256" key="17">
    <source>
        <dbReference type="SAM" id="SignalP"/>
    </source>
</evidence>
<proteinExistence type="inferred from homology"/>
<dbReference type="InterPro" id="IPR050542">
    <property type="entry name" value="Glycosyl_Hydrlase18_Chitinase"/>
</dbReference>
<evidence type="ECO:0000313" key="19">
    <source>
        <dbReference type="EMBL" id="ESZ97225.1"/>
    </source>
</evidence>
<name>W9CRU5_SCLBF</name>
<keyword evidence="5" id="KW-0336">GPI-anchor</keyword>
<dbReference type="InterPro" id="IPR045321">
    <property type="entry name" value="Cts1-like"/>
</dbReference>
<evidence type="ECO:0000259" key="18">
    <source>
        <dbReference type="PROSITE" id="PS51910"/>
    </source>
</evidence>
<dbReference type="CDD" id="cd02877">
    <property type="entry name" value="GH18_hevamine_XipI_class_III"/>
    <property type="match status" value="1"/>
</dbReference>
<feature type="compositionally biased region" description="Polar residues" evidence="16">
    <location>
        <begin position="626"/>
        <end position="638"/>
    </location>
</feature>
<feature type="chain" id="PRO_5004922189" description="chitinase" evidence="17">
    <location>
        <begin position="23"/>
        <end position="1180"/>
    </location>
</feature>
<dbReference type="STRING" id="1432307.W9CRU5"/>
<dbReference type="HOGENOM" id="CLU_007818_8_0_1"/>
<feature type="signal peptide" evidence="17">
    <location>
        <begin position="1"/>
        <end position="22"/>
    </location>
</feature>
<dbReference type="GO" id="GO:0006032">
    <property type="term" value="P:chitin catabolic process"/>
    <property type="evidence" value="ECO:0007669"/>
    <property type="project" value="UniProtKB-KW"/>
</dbReference>
<dbReference type="PANTHER" id="PTHR45708:SF47">
    <property type="entry name" value="ENDOCHITINASE A"/>
    <property type="match status" value="1"/>
</dbReference>
<dbReference type="AlphaFoldDB" id="W9CRU5"/>
<comment type="catalytic activity">
    <reaction evidence="1">
        <text>Random endo-hydrolysis of N-acetyl-beta-D-glucosaminide (1-&gt;4)-beta-linkages in chitin and chitodextrins.</text>
        <dbReference type="EC" id="3.2.1.14"/>
    </reaction>
</comment>
<dbReference type="GO" id="GO:0005576">
    <property type="term" value="C:extracellular region"/>
    <property type="evidence" value="ECO:0007669"/>
    <property type="project" value="TreeGrafter"/>
</dbReference>
<feature type="domain" description="GH18" evidence="18">
    <location>
        <begin position="30"/>
        <end position="359"/>
    </location>
</feature>
<evidence type="ECO:0000256" key="12">
    <source>
        <dbReference type="ARBA" id="ARBA00023277"/>
    </source>
</evidence>
<feature type="compositionally biased region" description="Low complexity" evidence="16">
    <location>
        <begin position="663"/>
        <end position="676"/>
    </location>
</feature>
<feature type="compositionally biased region" description="Low complexity" evidence="16">
    <location>
        <begin position="643"/>
        <end position="653"/>
    </location>
</feature>
<dbReference type="InterPro" id="IPR001223">
    <property type="entry name" value="Glyco_hydro18_cat"/>
</dbReference>
<evidence type="ECO:0000256" key="4">
    <source>
        <dbReference type="ARBA" id="ARBA00022475"/>
    </source>
</evidence>
<dbReference type="FunFam" id="3.20.20.80:FF:000150">
    <property type="entry name" value="Class III chitinase ChiA1"/>
    <property type="match status" value="1"/>
</dbReference>
<feature type="compositionally biased region" description="Low complexity" evidence="16">
    <location>
        <begin position="612"/>
        <end position="621"/>
    </location>
</feature>
<keyword evidence="10" id="KW-0472">Membrane</keyword>
<dbReference type="GO" id="GO:0008843">
    <property type="term" value="F:endochitinase activity"/>
    <property type="evidence" value="ECO:0007669"/>
    <property type="project" value="UniProtKB-EC"/>
</dbReference>
<keyword evidence="8 19" id="KW-0378">Hydrolase</keyword>
<feature type="compositionally biased region" description="Polar residues" evidence="16">
    <location>
        <begin position="500"/>
        <end position="518"/>
    </location>
</feature>
<keyword evidence="5" id="KW-0449">Lipoprotein</keyword>
<dbReference type="GO" id="GO:0008061">
    <property type="term" value="F:chitin binding"/>
    <property type="evidence" value="ECO:0007669"/>
    <property type="project" value="UniProtKB-KW"/>
</dbReference>
<keyword evidence="6" id="KW-0147">Chitin-binding</keyword>
<feature type="compositionally biased region" description="Low complexity" evidence="16">
    <location>
        <begin position="740"/>
        <end position="751"/>
    </location>
</feature>
<evidence type="ECO:0000256" key="11">
    <source>
        <dbReference type="ARBA" id="ARBA00023180"/>
    </source>
</evidence>
<dbReference type="GO" id="GO:0098552">
    <property type="term" value="C:side of membrane"/>
    <property type="evidence" value="ECO:0007669"/>
    <property type="project" value="UniProtKB-KW"/>
</dbReference>
<dbReference type="Pfam" id="PF00704">
    <property type="entry name" value="Glyco_hydro_18"/>
    <property type="match status" value="1"/>
</dbReference>
<dbReference type="EMBL" id="AYSA01000096">
    <property type="protein sequence ID" value="ESZ97225.1"/>
    <property type="molecule type" value="Genomic_DNA"/>
</dbReference>
<evidence type="ECO:0000256" key="2">
    <source>
        <dbReference type="ARBA" id="ARBA00004609"/>
    </source>
</evidence>
<evidence type="ECO:0000313" key="20">
    <source>
        <dbReference type="Proteomes" id="UP000019487"/>
    </source>
</evidence>
<dbReference type="PROSITE" id="PS51910">
    <property type="entry name" value="GH18_2"/>
    <property type="match status" value="1"/>
</dbReference>